<accession>A0A6J6E6T6</accession>
<name>A0A6J6E6T6_9ZZZZ</name>
<reference evidence="3" key="1">
    <citation type="submission" date="2020-05" db="EMBL/GenBank/DDBJ databases">
        <authorList>
            <person name="Chiriac C."/>
            <person name="Salcher M."/>
            <person name="Ghai R."/>
            <person name="Kavagutti S V."/>
        </authorList>
    </citation>
    <scope>NUCLEOTIDE SEQUENCE</scope>
</reference>
<gene>
    <name evidence="3" type="ORF">UFOPK1704_00495</name>
</gene>
<organism evidence="3">
    <name type="scientific">freshwater metagenome</name>
    <dbReference type="NCBI Taxonomy" id="449393"/>
    <lineage>
        <taxon>unclassified sequences</taxon>
        <taxon>metagenomes</taxon>
        <taxon>ecological metagenomes</taxon>
    </lineage>
</organism>
<feature type="domain" description="GmrSD restriction endonucleases C-terminal" evidence="2">
    <location>
        <begin position="176"/>
        <end position="261"/>
    </location>
</feature>
<proteinExistence type="predicted"/>
<evidence type="ECO:0000256" key="1">
    <source>
        <dbReference type="SAM" id="MobiDB-lite"/>
    </source>
</evidence>
<dbReference type="PANTHER" id="PTHR24094:SF15">
    <property type="entry name" value="AMP-DEPENDENT SYNTHETASE_LIGASE DOMAIN-CONTAINING PROTEIN-RELATED"/>
    <property type="match status" value="1"/>
</dbReference>
<feature type="compositionally biased region" description="Pro residues" evidence="1">
    <location>
        <begin position="292"/>
        <end position="301"/>
    </location>
</feature>
<dbReference type="PANTHER" id="PTHR24094">
    <property type="entry name" value="SECRETED PROTEIN"/>
    <property type="match status" value="1"/>
</dbReference>
<dbReference type="EMBL" id="CAEZTQ010000075">
    <property type="protein sequence ID" value="CAB4572061.1"/>
    <property type="molecule type" value="Genomic_DNA"/>
</dbReference>
<evidence type="ECO:0000259" key="2">
    <source>
        <dbReference type="Pfam" id="PF07510"/>
    </source>
</evidence>
<protein>
    <submittedName>
        <fullName evidence="3">Unannotated protein</fullName>
    </submittedName>
</protein>
<feature type="compositionally biased region" description="Low complexity" evidence="1">
    <location>
        <begin position="27"/>
        <end position="43"/>
    </location>
</feature>
<feature type="region of interest" description="Disordered" evidence="1">
    <location>
        <begin position="287"/>
        <end position="332"/>
    </location>
</feature>
<evidence type="ECO:0000313" key="3">
    <source>
        <dbReference type="EMBL" id="CAB4572061.1"/>
    </source>
</evidence>
<dbReference type="InterPro" id="IPR011089">
    <property type="entry name" value="GmrSD_C"/>
</dbReference>
<feature type="compositionally biased region" description="Low complexity" evidence="1">
    <location>
        <begin position="80"/>
        <end position="89"/>
    </location>
</feature>
<sequence length="362" mass="38600">MRKTSVKNLLVFPALSLVVATGCAPIDSSSSTSVGDTSSTVESNSDASGDQQNSTDTTIAPKGSSASGSSNVDANGAQVPDTTTGTRGNTPPPESQSSTGVFALSVLERIVQDKEVGNGYSRDLFRHWSDADGDQCNTREEVLIAESLSRAQVDAFGCKVIAGDWFSPFDGLSHTDPSDLDIDHLVPLKEAWDSGAHAWSSSKRERFANDLSDGRVLIAVTSGVNRSKGDRDPSQWLPPRGAYTCTYVSDWIAVKFQWGLSMDSSEWGRLKNLLNGQCAGTTIAAWETSSTPEPPQAPSSPAPAEEKDENPTDAPALPTIRPGAFCTPEGGLGTYSERVYVCAKTRTTGEPYGDGRARWRQQ</sequence>
<dbReference type="PROSITE" id="PS51257">
    <property type="entry name" value="PROKAR_LIPOPROTEIN"/>
    <property type="match status" value="1"/>
</dbReference>
<dbReference type="AlphaFoldDB" id="A0A6J6E6T6"/>
<feature type="compositionally biased region" description="Polar residues" evidence="1">
    <location>
        <begin position="44"/>
        <end position="73"/>
    </location>
</feature>
<feature type="region of interest" description="Disordered" evidence="1">
    <location>
        <begin position="26"/>
        <end position="99"/>
    </location>
</feature>
<dbReference type="Pfam" id="PF07510">
    <property type="entry name" value="GmrSD_C"/>
    <property type="match status" value="1"/>
</dbReference>